<feature type="domain" description="Poly A polymerase head" evidence="10">
    <location>
        <begin position="22"/>
        <end position="144"/>
    </location>
</feature>
<keyword evidence="6" id="KW-0547">Nucleotide-binding</keyword>
<evidence type="ECO:0000256" key="5">
    <source>
        <dbReference type="ARBA" id="ARBA00022723"/>
    </source>
</evidence>
<reference evidence="13" key="2">
    <citation type="submission" date="2021-04" db="EMBL/GenBank/DDBJ databases">
        <authorList>
            <person name="Gilroy R."/>
        </authorList>
    </citation>
    <scope>NUCLEOTIDE SEQUENCE</scope>
    <source>
        <strain evidence="13">ChiBcec16_6824</strain>
    </source>
</reference>
<keyword evidence="8 9" id="KW-0694">RNA-binding</keyword>
<dbReference type="GO" id="GO:0000049">
    <property type="term" value="F:tRNA binding"/>
    <property type="evidence" value="ECO:0007669"/>
    <property type="project" value="TreeGrafter"/>
</dbReference>
<dbReference type="InterPro" id="IPR050264">
    <property type="entry name" value="Bact_CCA-adding_enz_type3_sf"/>
</dbReference>
<dbReference type="EMBL" id="DXDX01000169">
    <property type="protein sequence ID" value="HIY22052.1"/>
    <property type="molecule type" value="Genomic_DNA"/>
</dbReference>
<evidence type="ECO:0000259" key="11">
    <source>
        <dbReference type="Pfam" id="PF12627"/>
    </source>
</evidence>
<evidence type="ECO:0000313" key="13">
    <source>
        <dbReference type="EMBL" id="HIY22052.1"/>
    </source>
</evidence>
<dbReference type="Gene3D" id="3.30.460.10">
    <property type="entry name" value="Beta Polymerase, domain 2"/>
    <property type="match status" value="1"/>
</dbReference>
<dbReference type="GO" id="GO:0046872">
    <property type="term" value="F:metal ion binding"/>
    <property type="evidence" value="ECO:0007669"/>
    <property type="project" value="UniProtKB-KW"/>
</dbReference>
<accession>A0A9D2BZ78</accession>
<evidence type="ECO:0000256" key="3">
    <source>
        <dbReference type="ARBA" id="ARBA00022694"/>
    </source>
</evidence>
<comment type="similarity">
    <text evidence="9">Belongs to the tRNA nucleotidyltransferase/poly(A) polymerase family.</text>
</comment>
<dbReference type="Pfam" id="PF12627">
    <property type="entry name" value="PolyA_pol_RNAbd"/>
    <property type="match status" value="1"/>
</dbReference>
<dbReference type="GO" id="GO:0000166">
    <property type="term" value="F:nucleotide binding"/>
    <property type="evidence" value="ECO:0007669"/>
    <property type="project" value="UniProtKB-KW"/>
</dbReference>
<evidence type="ECO:0000256" key="4">
    <source>
        <dbReference type="ARBA" id="ARBA00022695"/>
    </source>
</evidence>
<reference evidence="13" key="1">
    <citation type="journal article" date="2021" name="PeerJ">
        <title>Extensive microbial diversity within the chicken gut microbiome revealed by metagenomics and culture.</title>
        <authorList>
            <person name="Gilroy R."/>
            <person name="Ravi A."/>
            <person name="Getino M."/>
            <person name="Pursley I."/>
            <person name="Horton D.L."/>
            <person name="Alikhan N.F."/>
            <person name="Baker D."/>
            <person name="Gharbi K."/>
            <person name="Hall N."/>
            <person name="Watson M."/>
            <person name="Adriaenssens E.M."/>
            <person name="Foster-Nyarko E."/>
            <person name="Jarju S."/>
            <person name="Secka A."/>
            <person name="Antonio M."/>
            <person name="Oren A."/>
            <person name="Chaudhuri R.R."/>
            <person name="La Ragione R."/>
            <person name="Hildebrand F."/>
            <person name="Pallen M.J."/>
        </authorList>
    </citation>
    <scope>NUCLEOTIDE SEQUENCE</scope>
    <source>
        <strain evidence="13">ChiBcec16_6824</strain>
    </source>
</reference>
<dbReference type="CDD" id="cd00077">
    <property type="entry name" value="HDc"/>
    <property type="match status" value="1"/>
</dbReference>
<keyword evidence="2 9" id="KW-0808">Transferase</keyword>
<keyword evidence="5" id="KW-0479">Metal-binding</keyword>
<comment type="cofactor">
    <cofactor evidence="1">
        <name>Mg(2+)</name>
        <dbReference type="ChEBI" id="CHEBI:18420"/>
    </cofactor>
</comment>
<evidence type="ECO:0000259" key="12">
    <source>
        <dbReference type="Pfam" id="PF13735"/>
    </source>
</evidence>
<dbReference type="Pfam" id="PF01743">
    <property type="entry name" value="PolyA_pol"/>
    <property type="match status" value="1"/>
</dbReference>
<proteinExistence type="inferred from homology"/>
<dbReference type="PANTHER" id="PTHR46173">
    <property type="entry name" value="CCA TRNA NUCLEOTIDYLTRANSFERASE 1, MITOCHONDRIAL"/>
    <property type="match status" value="1"/>
</dbReference>
<evidence type="ECO:0000256" key="9">
    <source>
        <dbReference type="RuleBase" id="RU003953"/>
    </source>
</evidence>
<dbReference type="Gene3D" id="1.10.3090.10">
    <property type="entry name" value="cca-adding enzyme, domain 2"/>
    <property type="match status" value="1"/>
</dbReference>
<keyword evidence="3" id="KW-0819">tRNA processing</keyword>
<evidence type="ECO:0000256" key="1">
    <source>
        <dbReference type="ARBA" id="ARBA00001946"/>
    </source>
</evidence>
<evidence type="ECO:0000256" key="8">
    <source>
        <dbReference type="ARBA" id="ARBA00022884"/>
    </source>
</evidence>
<dbReference type="CDD" id="cd05398">
    <property type="entry name" value="NT_ClassII-CCAase"/>
    <property type="match status" value="1"/>
</dbReference>
<name>A0A9D2BZ78_9FIRM</name>
<dbReference type="GO" id="GO:0008033">
    <property type="term" value="P:tRNA processing"/>
    <property type="evidence" value="ECO:0007669"/>
    <property type="project" value="UniProtKB-KW"/>
</dbReference>
<dbReference type="Pfam" id="PF13735">
    <property type="entry name" value="tRNA_NucTran2_2"/>
    <property type="match status" value="1"/>
</dbReference>
<organism evidence="13 14">
    <name type="scientific">Candidatus Flavonifractor merdigallinarum</name>
    <dbReference type="NCBI Taxonomy" id="2838589"/>
    <lineage>
        <taxon>Bacteria</taxon>
        <taxon>Bacillati</taxon>
        <taxon>Bacillota</taxon>
        <taxon>Clostridia</taxon>
        <taxon>Eubacteriales</taxon>
        <taxon>Oscillospiraceae</taxon>
        <taxon>Flavonifractor</taxon>
    </lineage>
</organism>
<dbReference type="GO" id="GO:0016779">
    <property type="term" value="F:nucleotidyltransferase activity"/>
    <property type="evidence" value="ECO:0007669"/>
    <property type="project" value="UniProtKB-KW"/>
</dbReference>
<evidence type="ECO:0000256" key="7">
    <source>
        <dbReference type="ARBA" id="ARBA00022842"/>
    </source>
</evidence>
<gene>
    <name evidence="13" type="ORF">H9841_09155</name>
</gene>
<dbReference type="InterPro" id="IPR003607">
    <property type="entry name" value="HD/PDEase_dom"/>
</dbReference>
<dbReference type="InterPro" id="IPR032810">
    <property type="entry name" value="CCA-adding_enz_C"/>
</dbReference>
<dbReference type="InterPro" id="IPR002646">
    <property type="entry name" value="PolA_pol_head_dom"/>
</dbReference>
<dbReference type="SUPFAM" id="SSF81891">
    <property type="entry name" value="Poly A polymerase C-terminal region-like"/>
    <property type="match status" value="1"/>
</dbReference>
<dbReference type="AlphaFoldDB" id="A0A9D2BZ78"/>
<feature type="domain" description="tRNA nucleotidyltransferase/poly(A) polymerase RNA and SrmB- binding" evidence="11">
    <location>
        <begin position="171"/>
        <end position="215"/>
    </location>
</feature>
<dbReference type="InterPro" id="IPR043519">
    <property type="entry name" value="NT_sf"/>
</dbReference>
<dbReference type="SUPFAM" id="SSF81301">
    <property type="entry name" value="Nucleotidyltransferase"/>
    <property type="match status" value="1"/>
</dbReference>
<feature type="domain" description="CCA-adding enzyme C-terminal" evidence="12">
    <location>
        <begin position="298"/>
        <end position="436"/>
    </location>
</feature>
<protein>
    <submittedName>
        <fullName evidence="13">HD domain-containing protein</fullName>
    </submittedName>
</protein>
<keyword evidence="4" id="KW-0548">Nucleotidyltransferase</keyword>
<comment type="caution">
    <text evidence="13">The sequence shown here is derived from an EMBL/GenBank/DDBJ whole genome shotgun (WGS) entry which is preliminary data.</text>
</comment>
<evidence type="ECO:0000256" key="2">
    <source>
        <dbReference type="ARBA" id="ARBA00022679"/>
    </source>
</evidence>
<dbReference type="Proteomes" id="UP000823868">
    <property type="component" value="Unassembled WGS sequence"/>
</dbReference>
<dbReference type="InterPro" id="IPR032828">
    <property type="entry name" value="PolyA_RNA-bd"/>
</dbReference>
<dbReference type="Gene3D" id="1.10.246.80">
    <property type="match status" value="1"/>
</dbReference>
<evidence type="ECO:0000313" key="14">
    <source>
        <dbReference type="Proteomes" id="UP000823868"/>
    </source>
</evidence>
<sequence length="450" mass="50172">MYLIDEGAVAILKQLEEAGFEAYLVGGCVRDFLRGTQPHDWDITSSARPEEVQAVFSQNPVLTTGLRHGTVTVLLENTPYEVTTYRVDGTYSDGRRPDSVVFVDALESDLARRDFTINAMAMDKQGTLRDPFGGQNDLNAQLVRCVGEPERRFQEDGLRVMRALRFAACLDFSIQEKTIEAIHRCRSNLSHVAGERIQAELFRLLTGPGAGRVLRAFPDVLAVFWPELEPMPHFDQRNPWHCWDLWEHTVRAVEAAPPELTLRLAALLHDVGKPTCFTVDDAGVGHFYGHPEHSARLADTLLRRLHSPNALREKVVALIAHHHWDMEPDEHLLRRRLRQLGPEGVLDLLALQQADVQGQAPSVAAQRRAVLQQTAAMVQEILAKAPCLTLKDLAIGGREILALGVKPGPEVGRILTALLDRVAEEDLPNTREALLPAAQAFLERSNHISF</sequence>
<evidence type="ECO:0000259" key="10">
    <source>
        <dbReference type="Pfam" id="PF01743"/>
    </source>
</evidence>
<evidence type="ECO:0000256" key="6">
    <source>
        <dbReference type="ARBA" id="ARBA00022741"/>
    </source>
</evidence>
<dbReference type="PANTHER" id="PTHR46173:SF1">
    <property type="entry name" value="CCA TRNA NUCLEOTIDYLTRANSFERASE 1, MITOCHONDRIAL"/>
    <property type="match status" value="1"/>
</dbReference>
<keyword evidence="7" id="KW-0460">Magnesium</keyword>